<dbReference type="PROSITE" id="PS50801">
    <property type="entry name" value="STAS"/>
    <property type="match status" value="1"/>
</dbReference>
<keyword evidence="3 5" id="KW-1133">Transmembrane helix</keyword>
<dbReference type="EMBL" id="BAABRI010000008">
    <property type="protein sequence ID" value="GAA5482531.1"/>
    <property type="molecule type" value="Genomic_DNA"/>
</dbReference>
<evidence type="ECO:0000256" key="1">
    <source>
        <dbReference type="ARBA" id="ARBA00004141"/>
    </source>
</evidence>
<feature type="transmembrane region" description="Helical" evidence="5">
    <location>
        <begin position="147"/>
        <end position="166"/>
    </location>
</feature>
<dbReference type="Proteomes" id="UP001476282">
    <property type="component" value="Unassembled WGS sequence"/>
</dbReference>
<feature type="transmembrane region" description="Helical" evidence="5">
    <location>
        <begin position="385"/>
        <end position="403"/>
    </location>
</feature>
<dbReference type="SUPFAM" id="SSF52091">
    <property type="entry name" value="SpoIIaa-like"/>
    <property type="match status" value="1"/>
</dbReference>
<gene>
    <name evidence="7" type="ORF">Hsar01_01754</name>
</gene>
<dbReference type="Pfam" id="PF00916">
    <property type="entry name" value="Sulfate_transp"/>
    <property type="match status" value="1"/>
</dbReference>
<reference evidence="7 8" key="1">
    <citation type="submission" date="2024-02" db="EMBL/GenBank/DDBJ databases">
        <title>Haloferula sargassicola NBRC 104335.</title>
        <authorList>
            <person name="Ichikawa N."/>
            <person name="Katano-Makiyama Y."/>
            <person name="Hidaka K."/>
        </authorList>
    </citation>
    <scope>NUCLEOTIDE SEQUENCE [LARGE SCALE GENOMIC DNA]</scope>
    <source>
        <strain evidence="7 8">NBRC 104335</strain>
    </source>
</reference>
<keyword evidence="4 5" id="KW-0472">Membrane</keyword>
<feature type="transmembrane region" description="Helical" evidence="5">
    <location>
        <begin position="353"/>
        <end position="373"/>
    </location>
</feature>
<evidence type="ECO:0000313" key="7">
    <source>
        <dbReference type="EMBL" id="GAA5482531.1"/>
    </source>
</evidence>
<proteinExistence type="predicted"/>
<dbReference type="InterPro" id="IPR002645">
    <property type="entry name" value="STAS_dom"/>
</dbReference>
<evidence type="ECO:0000256" key="3">
    <source>
        <dbReference type="ARBA" id="ARBA00022989"/>
    </source>
</evidence>
<dbReference type="InterPro" id="IPR011547">
    <property type="entry name" value="SLC26A/SulP_dom"/>
</dbReference>
<dbReference type="CDD" id="cd07042">
    <property type="entry name" value="STAS_SulP_like_sulfate_transporter"/>
    <property type="match status" value="1"/>
</dbReference>
<feature type="transmembrane region" description="Helical" evidence="5">
    <location>
        <begin position="280"/>
        <end position="299"/>
    </location>
</feature>
<keyword evidence="8" id="KW-1185">Reference proteome</keyword>
<comment type="caution">
    <text evidence="7">The sequence shown here is derived from an EMBL/GenBank/DDBJ whole genome shotgun (WGS) entry which is preliminary data.</text>
</comment>
<feature type="transmembrane region" description="Helical" evidence="5">
    <location>
        <begin position="226"/>
        <end position="244"/>
    </location>
</feature>
<accession>A0ABP9ULR6</accession>
<dbReference type="RefSeq" id="WP_353566670.1">
    <property type="nucleotide sequence ID" value="NZ_BAABRI010000008.1"/>
</dbReference>
<dbReference type="Gene3D" id="3.30.750.24">
    <property type="entry name" value="STAS domain"/>
    <property type="match status" value="1"/>
</dbReference>
<evidence type="ECO:0000259" key="6">
    <source>
        <dbReference type="PROSITE" id="PS50801"/>
    </source>
</evidence>
<evidence type="ECO:0000256" key="2">
    <source>
        <dbReference type="ARBA" id="ARBA00022692"/>
    </source>
</evidence>
<evidence type="ECO:0000313" key="8">
    <source>
        <dbReference type="Proteomes" id="UP001476282"/>
    </source>
</evidence>
<feature type="transmembrane region" description="Helical" evidence="5">
    <location>
        <begin position="201"/>
        <end position="219"/>
    </location>
</feature>
<sequence length="622" mass="67300">MSALRNIARYRRRLGDFFREGNVNFAAVVGPIRRYNLTKFKADIGASPNVALLAVPQGMAYAAIAELPISYGIVCSAIASIVAPIFAGSRHTILGPTNATAFMVFSFFAAEKALAARETQLVPLMVMMIGLFCMVGALLKIADLLQYISRSVLVGYLTGAAVLIIANQLKHLLGIDDRVEALAPGNFISLCIALGKSLVDTQWQPVVIGFGTAGIYFGLSRWKPRWPCFSLALILGSALFGSLIHHPTPFEAQPTFRTFTLADLIPHMPDFSAARIFDDISALAGVAFAVAFLACLENTMMAKAIASRSGDRPEVNQDMFSVGAANLACAFTGGMPASGSLTRSVLNYESGAITRFASIFAGLITLASALLIALSPRVGFPIIDYVPKAALAALVVIIAAGLINLKNIRVCLRSTHDDALVLITTFLCTLLAPLHVAIFVGVGVSISLFLRRASRPHLVEYEFSDQGELREMGEKRKRPNPAISIVHVEGDLFFGAAELFRTQVQRVAADPSLRVLILRLKNARHLDATSVLALAELIRVMRADDRHVLISGAPREVYKVLRNSGTLDLIQEGTDREAGESNIFLHRPSNPNLSTRDALKRAQQLLGGEKADIRIFYDPNKS</sequence>
<organism evidence="7 8">
    <name type="scientific">Haloferula sargassicola</name>
    <dbReference type="NCBI Taxonomy" id="490096"/>
    <lineage>
        <taxon>Bacteria</taxon>
        <taxon>Pseudomonadati</taxon>
        <taxon>Verrucomicrobiota</taxon>
        <taxon>Verrucomicrobiia</taxon>
        <taxon>Verrucomicrobiales</taxon>
        <taxon>Verrucomicrobiaceae</taxon>
        <taxon>Haloferula</taxon>
    </lineage>
</organism>
<name>A0ABP9ULR6_9BACT</name>
<evidence type="ECO:0000256" key="5">
    <source>
        <dbReference type="SAM" id="Phobius"/>
    </source>
</evidence>
<feature type="domain" description="STAS" evidence="6">
    <location>
        <begin position="473"/>
        <end position="602"/>
    </location>
</feature>
<dbReference type="Pfam" id="PF01740">
    <property type="entry name" value="STAS"/>
    <property type="match status" value="1"/>
</dbReference>
<protein>
    <submittedName>
        <fullName evidence="7">Sulfate transporter Rv1739c</fullName>
    </submittedName>
</protein>
<dbReference type="InterPro" id="IPR036513">
    <property type="entry name" value="STAS_dom_sf"/>
</dbReference>
<feature type="transmembrane region" description="Helical" evidence="5">
    <location>
        <begin position="423"/>
        <end position="450"/>
    </location>
</feature>
<evidence type="ECO:0000256" key="4">
    <source>
        <dbReference type="ARBA" id="ARBA00023136"/>
    </source>
</evidence>
<keyword evidence="2 5" id="KW-0812">Transmembrane</keyword>
<comment type="subcellular location">
    <subcellularLocation>
        <location evidence="1">Membrane</location>
        <topology evidence="1">Multi-pass membrane protein</topology>
    </subcellularLocation>
</comment>
<dbReference type="PANTHER" id="PTHR11814">
    <property type="entry name" value="SULFATE TRANSPORTER"/>
    <property type="match status" value="1"/>
</dbReference>
<dbReference type="InterPro" id="IPR001902">
    <property type="entry name" value="SLC26A/SulP_fam"/>
</dbReference>
<feature type="transmembrane region" description="Helical" evidence="5">
    <location>
        <begin position="122"/>
        <end position="141"/>
    </location>
</feature>
<feature type="transmembrane region" description="Helical" evidence="5">
    <location>
        <begin position="69"/>
        <end position="87"/>
    </location>
</feature>